<feature type="chain" id="PRO_5038247422" description="Foldase protein PrsA" evidence="6">
    <location>
        <begin position="22"/>
        <end position="282"/>
    </location>
</feature>
<gene>
    <name evidence="5 9" type="primary">prsA</name>
    <name evidence="9" type="ORF">G4D64_00595</name>
    <name evidence="8" type="ORF">H1Z61_00595</name>
</gene>
<proteinExistence type="inferred from homology"/>
<dbReference type="HAMAP" id="MF_01145">
    <property type="entry name" value="Foldase_PrsA"/>
    <property type="match status" value="1"/>
</dbReference>
<keyword evidence="5" id="KW-0449">Lipoprotein</keyword>
<evidence type="ECO:0000256" key="1">
    <source>
        <dbReference type="ARBA" id="ARBA00000971"/>
    </source>
</evidence>
<evidence type="ECO:0000313" key="10">
    <source>
        <dbReference type="Proteomes" id="UP000472971"/>
    </source>
</evidence>
<sequence>MKKWILSMTLAAGVISLGACSNNGASGNIAETKAGNVTKDELYEVMKERYGEQTLQELVFEKILSDKYEVSDKEIKKAVEDLEAQYGPALEQYSKEEVKRLAKFQLLQEKAVTKDIKVTEEEMKEYYENYKPEIKARHILVEDEQTAKDIKAKLDEGAKFEDLALEHSNDPMSAQNGGDLGWFGSGQMVPEFDEAAFKLKVDEISAPVQTDNGWHIIQVTEKKEKKSYDEMKKDIEHDIKMNKIDNTTIQKAMERELKEAKVKVKDKDFKDTFKSDDQADKQ</sequence>
<comment type="subcellular location">
    <subcellularLocation>
        <location evidence="5">Cell membrane</location>
        <topology evidence="5">Lipid-anchor</topology>
    </subcellularLocation>
</comment>
<keyword evidence="10" id="KW-1185">Reference proteome</keyword>
<feature type="signal peptide" evidence="6">
    <location>
        <begin position="1"/>
        <end position="21"/>
    </location>
</feature>
<dbReference type="EMBL" id="JACEIO010000001">
    <property type="protein sequence ID" value="MBA4535666.1"/>
    <property type="molecule type" value="Genomic_DNA"/>
</dbReference>
<evidence type="ECO:0000313" key="8">
    <source>
        <dbReference type="EMBL" id="MBA4535666.1"/>
    </source>
</evidence>
<evidence type="ECO:0000313" key="9">
    <source>
        <dbReference type="EMBL" id="NEY80042.1"/>
    </source>
</evidence>
<keyword evidence="5" id="KW-0472">Membrane</keyword>
<keyword evidence="2 5" id="KW-0732">Signal</keyword>
<comment type="caution">
    <text evidence="9">The sequence shown here is derived from an EMBL/GenBank/DDBJ whole genome shotgun (WGS) entry which is preliminary data.</text>
</comment>
<name>A0A6B3VSU4_9BACI</name>
<evidence type="ECO:0000313" key="11">
    <source>
        <dbReference type="Proteomes" id="UP000570010"/>
    </source>
</evidence>
<reference evidence="9 10" key="1">
    <citation type="submission" date="2020-02" db="EMBL/GenBank/DDBJ databases">
        <title>Bacillus aquiflavi sp. nov., isolated from yellow water of strong flavor Chinese baijiu in Yibin region of China.</title>
        <authorList>
            <person name="Xie J."/>
        </authorList>
    </citation>
    <scope>NUCLEOTIDE SEQUENCE [LARGE SCALE GENOMIC DNA]</scope>
    <source>
        <strain evidence="9 10">3H-10</strain>
    </source>
</reference>
<dbReference type="InterPro" id="IPR000297">
    <property type="entry name" value="PPIase_PpiC"/>
</dbReference>
<protein>
    <recommendedName>
        <fullName evidence="5">Foldase protein PrsA</fullName>
        <ecNumber evidence="5">5.2.1.8</ecNumber>
    </recommendedName>
</protein>
<keyword evidence="3 5" id="KW-0697">Rotamase</keyword>
<comment type="catalytic activity">
    <reaction evidence="1 5">
        <text>[protein]-peptidylproline (omega=180) = [protein]-peptidylproline (omega=0)</text>
        <dbReference type="Rhea" id="RHEA:16237"/>
        <dbReference type="Rhea" id="RHEA-COMP:10747"/>
        <dbReference type="Rhea" id="RHEA-COMP:10748"/>
        <dbReference type="ChEBI" id="CHEBI:83833"/>
        <dbReference type="ChEBI" id="CHEBI:83834"/>
        <dbReference type="EC" id="5.2.1.8"/>
    </reaction>
</comment>
<dbReference type="InterPro" id="IPR050245">
    <property type="entry name" value="PrsA_foldase"/>
</dbReference>
<dbReference type="PROSITE" id="PS50198">
    <property type="entry name" value="PPIC_PPIASE_2"/>
    <property type="match status" value="1"/>
</dbReference>
<dbReference type="Pfam" id="PF13616">
    <property type="entry name" value="Rotamase_3"/>
    <property type="match status" value="1"/>
</dbReference>
<keyword evidence="5" id="KW-1003">Cell membrane</keyword>
<evidence type="ECO:0000259" key="7">
    <source>
        <dbReference type="PROSITE" id="PS50198"/>
    </source>
</evidence>
<evidence type="ECO:0000256" key="4">
    <source>
        <dbReference type="ARBA" id="ARBA00023235"/>
    </source>
</evidence>
<dbReference type="GO" id="GO:0005886">
    <property type="term" value="C:plasma membrane"/>
    <property type="evidence" value="ECO:0007669"/>
    <property type="project" value="UniProtKB-SubCell"/>
</dbReference>
<dbReference type="InterPro" id="IPR023059">
    <property type="entry name" value="Foldase_PrsA"/>
</dbReference>
<dbReference type="SUPFAM" id="SSF54534">
    <property type="entry name" value="FKBP-like"/>
    <property type="match status" value="1"/>
</dbReference>
<dbReference type="PANTHER" id="PTHR47245">
    <property type="entry name" value="PEPTIDYLPROLYL ISOMERASE"/>
    <property type="match status" value="1"/>
</dbReference>
<organism evidence="9 10">
    <name type="scientific">Bacillus aquiflavi</name>
    <dbReference type="NCBI Taxonomy" id="2672567"/>
    <lineage>
        <taxon>Bacteria</taxon>
        <taxon>Bacillati</taxon>
        <taxon>Bacillota</taxon>
        <taxon>Bacilli</taxon>
        <taxon>Bacillales</taxon>
        <taxon>Bacillaceae</taxon>
        <taxon>Bacillus</taxon>
    </lineage>
</organism>
<evidence type="ECO:0000256" key="3">
    <source>
        <dbReference type="ARBA" id="ARBA00023110"/>
    </source>
</evidence>
<comment type="function">
    <text evidence="5">Plays a major role in protein secretion by helping the post-translocational extracellular folding of several secreted proteins.</text>
</comment>
<dbReference type="Proteomes" id="UP000472971">
    <property type="component" value="Unassembled WGS sequence"/>
</dbReference>
<dbReference type="Proteomes" id="UP000570010">
    <property type="component" value="Unassembled WGS sequence"/>
</dbReference>
<dbReference type="PROSITE" id="PS51257">
    <property type="entry name" value="PROKAR_LIPOPROTEIN"/>
    <property type="match status" value="1"/>
</dbReference>
<dbReference type="GO" id="GO:0006457">
    <property type="term" value="P:protein folding"/>
    <property type="evidence" value="ECO:0007669"/>
    <property type="project" value="UniProtKB-UniRule"/>
</dbReference>
<reference evidence="8 11" key="2">
    <citation type="submission" date="2020-07" db="EMBL/GenBank/DDBJ databases">
        <authorList>
            <person name="Feng H."/>
        </authorList>
    </citation>
    <scope>NUCLEOTIDE SEQUENCE [LARGE SCALE GENOMIC DNA]</scope>
    <source>
        <strain evidence="11">s-12</strain>
        <strain evidence="8">S-12</strain>
    </source>
</reference>
<dbReference type="InterPro" id="IPR023058">
    <property type="entry name" value="PPIase_PpiC_CS"/>
</dbReference>
<dbReference type="EC" id="5.2.1.8" evidence="5"/>
<accession>A0A6B3VSU4</accession>
<dbReference type="RefSeq" id="WP_163238992.1">
    <property type="nucleotide sequence ID" value="NZ_CP082780.1"/>
</dbReference>
<dbReference type="PANTHER" id="PTHR47245:SF1">
    <property type="entry name" value="FOLDASE PROTEIN PRSA"/>
    <property type="match status" value="1"/>
</dbReference>
<evidence type="ECO:0000256" key="2">
    <source>
        <dbReference type="ARBA" id="ARBA00022729"/>
    </source>
</evidence>
<dbReference type="AlphaFoldDB" id="A0A6B3VSU4"/>
<dbReference type="PROSITE" id="PS01096">
    <property type="entry name" value="PPIC_PPIASE_1"/>
    <property type="match status" value="1"/>
</dbReference>
<dbReference type="EMBL" id="JAAIWN010000001">
    <property type="protein sequence ID" value="NEY80042.1"/>
    <property type="molecule type" value="Genomic_DNA"/>
</dbReference>
<evidence type="ECO:0000256" key="5">
    <source>
        <dbReference type="HAMAP-Rule" id="MF_01145"/>
    </source>
</evidence>
<feature type="domain" description="PpiC" evidence="7">
    <location>
        <begin position="131"/>
        <end position="221"/>
    </location>
</feature>
<dbReference type="GO" id="GO:0003755">
    <property type="term" value="F:peptidyl-prolyl cis-trans isomerase activity"/>
    <property type="evidence" value="ECO:0007669"/>
    <property type="project" value="UniProtKB-UniRule"/>
</dbReference>
<comment type="similarity">
    <text evidence="5">Belongs to the PrsA family.</text>
</comment>
<evidence type="ECO:0000256" key="6">
    <source>
        <dbReference type="SAM" id="SignalP"/>
    </source>
</evidence>
<keyword evidence="5" id="KW-0564">Palmitate</keyword>
<keyword evidence="4 5" id="KW-0413">Isomerase</keyword>
<dbReference type="Gene3D" id="3.10.50.40">
    <property type="match status" value="1"/>
</dbReference>
<dbReference type="InterPro" id="IPR046357">
    <property type="entry name" value="PPIase_dom_sf"/>
</dbReference>